<dbReference type="Gene3D" id="3.90.950.10">
    <property type="match status" value="1"/>
</dbReference>
<keyword evidence="8" id="KW-1185">Reference proteome</keyword>
<dbReference type="EMBL" id="QGGY01000007">
    <property type="protein sequence ID" value="PWJ75015.1"/>
    <property type="molecule type" value="Genomic_DNA"/>
</dbReference>
<comment type="catalytic activity">
    <reaction evidence="6">
        <text>UTP + H2O = UMP + diphosphate + H(+)</text>
        <dbReference type="Rhea" id="RHEA:29395"/>
        <dbReference type="ChEBI" id="CHEBI:15377"/>
        <dbReference type="ChEBI" id="CHEBI:15378"/>
        <dbReference type="ChEBI" id="CHEBI:33019"/>
        <dbReference type="ChEBI" id="CHEBI:46398"/>
        <dbReference type="ChEBI" id="CHEBI:57865"/>
        <dbReference type="EC" id="3.6.1.9"/>
    </reaction>
</comment>
<dbReference type="InterPro" id="IPR029001">
    <property type="entry name" value="ITPase-like_fam"/>
</dbReference>
<comment type="cofactor">
    <cofactor evidence="1 6">
        <name>a divalent metal cation</name>
        <dbReference type="ChEBI" id="CHEBI:60240"/>
    </cofactor>
</comment>
<comment type="similarity">
    <text evidence="6">Belongs to the Maf family. YhdE subfamily.</text>
</comment>
<evidence type="ECO:0000256" key="4">
    <source>
        <dbReference type="ARBA" id="ARBA00022801"/>
    </source>
</evidence>
<evidence type="ECO:0000256" key="3">
    <source>
        <dbReference type="ARBA" id="ARBA00022490"/>
    </source>
</evidence>
<dbReference type="GO" id="GO:0005737">
    <property type="term" value="C:cytoplasm"/>
    <property type="evidence" value="ECO:0007669"/>
    <property type="project" value="UniProtKB-SubCell"/>
</dbReference>
<proteinExistence type="inferred from homology"/>
<comment type="catalytic activity">
    <reaction evidence="6">
        <text>dTTP + H2O = dTMP + diphosphate + H(+)</text>
        <dbReference type="Rhea" id="RHEA:28534"/>
        <dbReference type="ChEBI" id="CHEBI:15377"/>
        <dbReference type="ChEBI" id="CHEBI:15378"/>
        <dbReference type="ChEBI" id="CHEBI:33019"/>
        <dbReference type="ChEBI" id="CHEBI:37568"/>
        <dbReference type="ChEBI" id="CHEBI:63528"/>
        <dbReference type="EC" id="3.6.1.9"/>
    </reaction>
</comment>
<dbReference type="Pfam" id="PF02545">
    <property type="entry name" value="Maf"/>
    <property type="match status" value="1"/>
</dbReference>
<feature type="active site" description="Proton acceptor" evidence="6">
    <location>
        <position position="82"/>
    </location>
</feature>
<dbReference type="CDD" id="cd00555">
    <property type="entry name" value="Maf"/>
    <property type="match status" value="1"/>
</dbReference>
<accession>A0AB73T397</accession>
<comment type="caution">
    <text evidence="7">The sequence shown here is derived from an EMBL/GenBank/DDBJ whole genome shotgun (WGS) entry which is preliminary data.</text>
</comment>
<comment type="subcellular location">
    <subcellularLocation>
        <location evidence="2 6">Cytoplasm</location>
    </subcellularLocation>
</comment>
<comment type="caution">
    <text evidence="6">Lacks conserved residue(s) required for the propagation of feature annotation.</text>
</comment>
<evidence type="ECO:0000256" key="1">
    <source>
        <dbReference type="ARBA" id="ARBA00001968"/>
    </source>
</evidence>
<dbReference type="AlphaFoldDB" id="A0AB73T397"/>
<keyword evidence="3 6" id="KW-0963">Cytoplasm</keyword>
<dbReference type="HAMAP" id="MF_00528">
    <property type="entry name" value="Maf"/>
    <property type="match status" value="1"/>
</dbReference>
<dbReference type="FunFam" id="3.90.950.10:FF:000005">
    <property type="entry name" value="7-methyl-GTP pyrophosphatase"/>
    <property type="match status" value="1"/>
</dbReference>
<dbReference type="GO" id="GO:0047429">
    <property type="term" value="F:nucleoside triphosphate diphosphatase activity"/>
    <property type="evidence" value="ECO:0007669"/>
    <property type="project" value="UniProtKB-EC"/>
</dbReference>
<name>A0AB73T397_9FIRM</name>
<dbReference type="PIRSF" id="PIRSF006305">
    <property type="entry name" value="Maf"/>
    <property type="match status" value="1"/>
</dbReference>
<reference evidence="7 8" key="1">
    <citation type="submission" date="2018-05" db="EMBL/GenBank/DDBJ databases">
        <authorList>
            <person name="Goeker M."/>
            <person name="Huntemann M."/>
            <person name="Clum A."/>
            <person name="Pillay M."/>
            <person name="Palaniappan K."/>
            <person name="Varghese N."/>
            <person name="Mikhailova N."/>
            <person name="Stamatis D."/>
            <person name="Reddy T."/>
            <person name="Daum C."/>
            <person name="Shapiro N."/>
            <person name="Ivanova N."/>
            <person name="Kyrpides N."/>
            <person name="Woyke T."/>
        </authorList>
    </citation>
    <scope>NUCLEOTIDE SEQUENCE [LARGE SCALE GENOMIC DNA]</scope>
    <source>
        <strain evidence="7 8">DSM 26524</strain>
    </source>
</reference>
<feature type="site" description="Important for substrate specificity" evidence="6">
    <location>
        <position position="83"/>
    </location>
</feature>
<evidence type="ECO:0000313" key="8">
    <source>
        <dbReference type="Proteomes" id="UP000245412"/>
    </source>
</evidence>
<evidence type="ECO:0000256" key="2">
    <source>
        <dbReference type="ARBA" id="ARBA00004496"/>
    </source>
</evidence>
<dbReference type="RefSeq" id="WP_109626717.1">
    <property type="nucleotide sequence ID" value="NZ_JANKBI010000007.1"/>
</dbReference>
<keyword evidence="4 6" id="KW-0378">Hydrolase</keyword>
<evidence type="ECO:0000313" key="7">
    <source>
        <dbReference type="EMBL" id="PWJ75015.1"/>
    </source>
</evidence>
<evidence type="ECO:0000256" key="6">
    <source>
        <dbReference type="HAMAP-Rule" id="MF_00528"/>
    </source>
</evidence>
<comment type="function">
    <text evidence="6">Nucleoside triphosphate pyrophosphatase that hydrolyzes dTTP and UTP. May have a dual role in cell division arrest and in preventing the incorporation of modified nucleotides into cellular nucleic acids.</text>
</comment>
<gene>
    <name evidence="7" type="ORF">C7383_10720</name>
</gene>
<evidence type="ECO:0000256" key="5">
    <source>
        <dbReference type="ARBA" id="ARBA00023080"/>
    </source>
</evidence>
<dbReference type="SUPFAM" id="SSF52972">
    <property type="entry name" value="ITPase-like"/>
    <property type="match status" value="1"/>
</dbReference>
<sequence length="204" mass="23005">MDETLDWEIKNTNERDVVLASASPRRKELLRQAGITFRIIISNVKETITKTNPDEVVEELSFQKAQAVAGRIEKGILVIGADTVVALDEKILGKPENEADAARMLKSLQGRCHHVYTGVTFYIRKGTREAYHTFSECTEVEMYPMSDKEIREYIATGEPMDKAGAYGIQGRAGVFVKRICGDYNNVVGLPIARLYQEMKKFKKL</sequence>
<protein>
    <recommendedName>
        <fullName evidence="6">dTTP/UTP pyrophosphatase</fullName>
        <shortName evidence="6">dTTPase/UTPase</shortName>
        <ecNumber evidence="6">3.6.1.9</ecNumber>
    </recommendedName>
    <alternativeName>
        <fullName evidence="6">Nucleoside triphosphate pyrophosphatase</fullName>
    </alternativeName>
    <alternativeName>
        <fullName evidence="6">Nucleotide pyrophosphatase</fullName>
        <shortName evidence="6">Nucleotide PPase</shortName>
    </alternativeName>
</protein>
<dbReference type="EC" id="3.6.1.9" evidence="6"/>
<dbReference type="GO" id="GO:0009117">
    <property type="term" value="P:nucleotide metabolic process"/>
    <property type="evidence" value="ECO:0007669"/>
    <property type="project" value="UniProtKB-KW"/>
</dbReference>
<dbReference type="InterPro" id="IPR003697">
    <property type="entry name" value="Maf-like"/>
</dbReference>
<feature type="site" description="Important for substrate specificity" evidence="6">
    <location>
        <position position="25"/>
    </location>
</feature>
<dbReference type="PANTHER" id="PTHR43213:SF5">
    <property type="entry name" value="BIFUNCTIONAL DTTP_UTP PYROPHOSPHATASE_METHYLTRANSFERASE PROTEIN-RELATED"/>
    <property type="match status" value="1"/>
</dbReference>
<feature type="site" description="Important for substrate specificity" evidence="6">
    <location>
        <position position="169"/>
    </location>
</feature>
<dbReference type="Proteomes" id="UP000245412">
    <property type="component" value="Unassembled WGS sequence"/>
</dbReference>
<organism evidence="7 8">
    <name type="scientific">Murimonas intestini</name>
    <dbReference type="NCBI Taxonomy" id="1337051"/>
    <lineage>
        <taxon>Bacteria</taxon>
        <taxon>Bacillati</taxon>
        <taxon>Bacillota</taxon>
        <taxon>Clostridia</taxon>
        <taxon>Lachnospirales</taxon>
        <taxon>Lachnospiraceae</taxon>
        <taxon>Murimonas</taxon>
    </lineage>
</organism>
<dbReference type="NCBIfam" id="TIGR00172">
    <property type="entry name" value="maf"/>
    <property type="match status" value="1"/>
</dbReference>
<keyword evidence="5 6" id="KW-0546">Nucleotide metabolism</keyword>
<dbReference type="PANTHER" id="PTHR43213">
    <property type="entry name" value="BIFUNCTIONAL DTTP/UTP PYROPHOSPHATASE/METHYLTRANSFERASE PROTEIN-RELATED"/>
    <property type="match status" value="1"/>
</dbReference>